<dbReference type="CDD" id="cd07085">
    <property type="entry name" value="ALDH_F6_MMSDH"/>
    <property type="match status" value="1"/>
</dbReference>
<dbReference type="NCBIfam" id="TIGR01722">
    <property type="entry name" value="MMSDH"/>
    <property type="match status" value="1"/>
</dbReference>
<dbReference type="GO" id="GO:0006574">
    <property type="term" value="P:L-valine catabolic process"/>
    <property type="evidence" value="ECO:0007669"/>
    <property type="project" value="TreeGrafter"/>
</dbReference>
<keyword evidence="3" id="KW-0560">Oxidoreductase</keyword>
<feature type="domain" description="Aldehyde dehydrogenase" evidence="5">
    <location>
        <begin position="48"/>
        <end position="511"/>
    </location>
</feature>
<dbReference type="PANTHER" id="PTHR43866:SF3">
    <property type="entry name" value="METHYLMALONATE-SEMIALDEHYDE DEHYDROGENASE [ACYLATING], MITOCHONDRIAL"/>
    <property type="match status" value="1"/>
</dbReference>
<gene>
    <name evidence="6" type="ORF">COEREDRAFT_80558</name>
</gene>
<comment type="similarity">
    <text evidence="1">Belongs to the aldehyde dehydrogenase family.</text>
</comment>
<dbReference type="Pfam" id="PF00171">
    <property type="entry name" value="Aldedh"/>
    <property type="match status" value="1"/>
</dbReference>
<dbReference type="GO" id="GO:0006210">
    <property type="term" value="P:thymine catabolic process"/>
    <property type="evidence" value="ECO:0007669"/>
    <property type="project" value="TreeGrafter"/>
</dbReference>
<dbReference type="FunFam" id="3.40.605.10:FF:000003">
    <property type="entry name" value="Methylmalonate-semialdehyde dehydrogenase [acylating]"/>
    <property type="match status" value="1"/>
</dbReference>
<dbReference type="STRING" id="763665.A0A2G5BEP8"/>
<protein>
    <recommendedName>
        <fullName evidence="2">methylmalonate-semialdehyde dehydrogenase (CoA acylating)</fullName>
        <ecNumber evidence="2">1.2.1.27</ecNumber>
    </recommendedName>
</protein>
<reference evidence="6 7" key="1">
    <citation type="journal article" date="2015" name="Genome Biol. Evol.">
        <title>Phylogenomic analyses indicate that early fungi evolved digesting cell walls of algal ancestors of land plants.</title>
        <authorList>
            <person name="Chang Y."/>
            <person name="Wang S."/>
            <person name="Sekimoto S."/>
            <person name="Aerts A.L."/>
            <person name="Choi C."/>
            <person name="Clum A."/>
            <person name="LaButti K.M."/>
            <person name="Lindquist E.A."/>
            <person name="Yee Ngan C."/>
            <person name="Ohm R.A."/>
            <person name="Salamov A.A."/>
            <person name="Grigoriev I.V."/>
            <person name="Spatafora J.W."/>
            <person name="Berbee M.L."/>
        </authorList>
    </citation>
    <scope>NUCLEOTIDE SEQUENCE [LARGE SCALE GENOMIC DNA]</scope>
    <source>
        <strain evidence="6 7">NRRL 1564</strain>
    </source>
</reference>
<dbReference type="AlphaFoldDB" id="A0A2G5BEP8"/>
<dbReference type="InterPro" id="IPR015590">
    <property type="entry name" value="Aldehyde_DH_dom"/>
</dbReference>
<evidence type="ECO:0000259" key="5">
    <source>
        <dbReference type="Pfam" id="PF00171"/>
    </source>
</evidence>
<evidence type="ECO:0000256" key="1">
    <source>
        <dbReference type="ARBA" id="ARBA00009986"/>
    </source>
</evidence>
<dbReference type="InterPro" id="IPR016160">
    <property type="entry name" value="Ald_DH_CS_CYS"/>
</dbReference>
<dbReference type="EMBL" id="KZ303495">
    <property type="protein sequence ID" value="PIA17187.1"/>
    <property type="molecule type" value="Genomic_DNA"/>
</dbReference>
<dbReference type="GO" id="GO:0004491">
    <property type="term" value="F:methylmalonate-semialdehyde dehydrogenase (acylating, NAD) activity"/>
    <property type="evidence" value="ECO:0007669"/>
    <property type="project" value="UniProtKB-EC"/>
</dbReference>
<dbReference type="OrthoDB" id="310895at2759"/>
<evidence type="ECO:0000313" key="6">
    <source>
        <dbReference type="EMBL" id="PIA17187.1"/>
    </source>
</evidence>
<dbReference type="PANTHER" id="PTHR43866">
    <property type="entry name" value="MALONATE-SEMIALDEHYDE DEHYDROGENASE"/>
    <property type="match status" value="1"/>
</dbReference>
<proteinExistence type="inferred from homology"/>
<evidence type="ECO:0000313" key="7">
    <source>
        <dbReference type="Proteomes" id="UP000242474"/>
    </source>
</evidence>
<evidence type="ECO:0000256" key="2">
    <source>
        <dbReference type="ARBA" id="ARBA00013048"/>
    </source>
</evidence>
<dbReference type="SUPFAM" id="SSF53720">
    <property type="entry name" value="ALDH-like"/>
    <property type="match status" value="1"/>
</dbReference>
<dbReference type="Gene3D" id="3.40.309.10">
    <property type="entry name" value="Aldehyde Dehydrogenase, Chain A, domain 2"/>
    <property type="match status" value="1"/>
</dbReference>
<accession>A0A2G5BEP8</accession>
<dbReference type="InterPro" id="IPR010061">
    <property type="entry name" value="MeMal-semiAld_DH"/>
</dbReference>
<dbReference type="FunFam" id="3.40.309.10:FF:000002">
    <property type="entry name" value="Methylmalonate-semialdehyde dehydrogenase (Acylating)"/>
    <property type="match status" value="1"/>
</dbReference>
<dbReference type="Gene3D" id="3.40.605.10">
    <property type="entry name" value="Aldehyde Dehydrogenase, Chain A, domain 1"/>
    <property type="match status" value="1"/>
</dbReference>
<dbReference type="InterPro" id="IPR016163">
    <property type="entry name" value="Ald_DH_C"/>
</dbReference>
<keyword evidence="7" id="KW-1185">Reference proteome</keyword>
<dbReference type="EC" id="1.2.1.27" evidence="2"/>
<sequence>MSAQMLRTQSRMLLKQYKQAQRYQLQQLRRLNNAAAPETTKLFINGEYVESQSDQWIDVHNPATQEVVTRVPKATAKELEEAAHSAQLAFGSWRRTSILTRQRKMLDLQQAIRDNMERLAASIVSEQGKVLSDARGDVMRGLQVVEDMASITNHLQGQRLEVSADMDTYTVREPLGVVAGICPFNFPAMIPLWMFPVALATGNTCLLKPSERDPGAAMILAELCKDVGFPAGVLNIVHGSHTTVDFLTSDPRVRAVSFVGGDRAGKYIYERATQNGKRCQANLGAKNHAVVMPDANKEHALNAIAGATFGAAGQRCMALSVAVFVGDSGAWISEIAERAKQLRVNGGFESDADLGPMISPEALARAEHLVQSAIDEGATVTLDGRGISVPKYPRGNFLGPTVIDHVTTQMQCYQQEIFGPVLTCMRVDTLDQAVELINGNRYGNGASIFTRSGACARKFESSVEAGQVGINVPIPVPLPMFSFTGNKGSFLGDTNFYGRSGVNFYTQLKTITSLWRKQDAEDRQATVHMPTIH</sequence>
<evidence type="ECO:0000256" key="4">
    <source>
        <dbReference type="ARBA" id="ARBA00023027"/>
    </source>
</evidence>
<dbReference type="InterPro" id="IPR016161">
    <property type="entry name" value="Ald_DH/histidinol_DH"/>
</dbReference>
<keyword evidence="4" id="KW-0520">NAD</keyword>
<name>A0A2G5BEP8_COERN</name>
<organism evidence="6 7">
    <name type="scientific">Coemansia reversa (strain ATCC 12441 / NRRL 1564)</name>
    <dbReference type="NCBI Taxonomy" id="763665"/>
    <lineage>
        <taxon>Eukaryota</taxon>
        <taxon>Fungi</taxon>
        <taxon>Fungi incertae sedis</taxon>
        <taxon>Zoopagomycota</taxon>
        <taxon>Kickxellomycotina</taxon>
        <taxon>Kickxellomycetes</taxon>
        <taxon>Kickxellales</taxon>
        <taxon>Kickxellaceae</taxon>
        <taxon>Coemansia</taxon>
    </lineage>
</organism>
<dbReference type="PROSITE" id="PS00070">
    <property type="entry name" value="ALDEHYDE_DEHYDR_CYS"/>
    <property type="match status" value="1"/>
</dbReference>
<dbReference type="GO" id="GO:0005739">
    <property type="term" value="C:mitochondrion"/>
    <property type="evidence" value="ECO:0007669"/>
    <property type="project" value="TreeGrafter"/>
</dbReference>
<dbReference type="Proteomes" id="UP000242474">
    <property type="component" value="Unassembled WGS sequence"/>
</dbReference>
<evidence type="ECO:0000256" key="3">
    <source>
        <dbReference type="ARBA" id="ARBA00023002"/>
    </source>
</evidence>
<dbReference type="InterPro" id="IPR016162">
    <property type="entry name" value="Ald_DH_N"/>
</dbReference>